<dbReference type="EMBL" id="LSYV01000034">
    <property type="protein sequence ID" value="KXZ47700.1"/>
    <property type="molecule type" value="Genomic_DNA"/>
</dbReference>
<keyword evidence="1" id="KW-0175">Coiled coil</keyword>
<dbReference type="Gene3D" id="1.20.5.170">
    <property type="match status" value="1"/>
</dbReference>
<dbReference type="InterPro" id="IPR046347">
    <property type="entry name" value="bZIP_sf"/>
</dbReference>
<accession>A0A150GEC3</accession>
<feature type="compositionally biased region" description="Basic and acidic residues" evidence="2">
    <location>
        <begin position="66"/>
        <end position="81"/>
    </location>
</feature>
<evidence type="ECO:0008006" key="5">
    <source>
        <dbReference type="Google" id="ProtNLM"/>
    </source>
</evidence>
<dbReference type="SUPFAM" id="SSF57959">
    <property type="entry name" value="Leucine zipper domain"/>
    <property type="match status" value="1"/>
</dbReference>
<evidence type="ECO:0000256" key="1">
    <source>
        <dbReference type="SAM" id="Coils"/>
    </source>
</evidence>
<feature type="compositionally biased region" description="Low complexity" evidence="2">
    <location>
        <begin position="260"/>
        <end position="271"/>
    </location>
</feature>
<feature type="coiled-coil region" evidence="1">
    <location>
        <begin position="130"/>
        <end position="167"/>
    </location>
</feature>
<dbReference type="AlphaFoldDB" id="A0A150GEC3"/>
<feature type="region of interest" description="Disordered" evidence="2">
    <location>
        <begin position="56"/>
        <end position="118"/>
    </location>
</feature>
<dbReference type="GO" id="GO:0003700">
    <property type="term" value="F:DNA-binding transcription factor activity"/>
    <property type="evidence" value="ECO:0007669"/>
    <property type="project" value="InterPro"/>
</dbReference>
<keyword evidence="4" id="KW-1185">Reference proteome</keyword>
<evidence type="ECO:0000313" key="4">
    <source>
        <dbReference type="Proteomes" id="UP000075714"/>
    </source>
</evidence>
<dbReference type="Proteomes" id="UP000075714">
    <property type="component" value="Unassembled WGS sequence"/>
</dbReference>
<feature type="region of interest" description="Disordered" evidence="2">
    <location>
        <begin position="256"/>
        <end position="279"/>
    </location>
</feature>
<comment type="caution">
    <text evidence="3">The sequence shown here is derived from an EMBL/GenBank/DDBJ whole genome shotgun (WGS) entry which is preliminary data.</text>
</comment>
<evidence type="ECO:0000256" key="2">
    <source>
        <dbReference type="SAM" id="MobiDB-lite"/>
    </source>
</evidence>
<name>A0A150GEC3_GONPE</name>
<organism evidence="3 4">
    <name type="scientific">Gonium pectorale</name>
    <name type="common">Green alga</name>
    <dbReference type="NCBI Taxonomy" id="33097"/>
    <lineage>
        <taxon>Eukaryota</taxon>
        <taxon>Viridiplantae</taxon>
        <taxon>Chlorophyta</taxon>
        <taxon>core chlorophytes</taxon>
        <taxon>Chlorophyceae</taxon>
        <taxon>CS clade</taxon>
        <taxon>Chlamydomonadales</taxon>
        <taxon>Volvocaceae</taxon>
        <taxon>Gonium</taxon>
    </lineage>
</organism>
<gene>
    <name evidence="3" type="ORF">GPECTOR_33g582</name>
</gene>
<dbReference type="OrthoDB" id="551935at2759"/>
<evidence type="ECO:0000313" key="3">
    <source>
        <dbReference type="EMBL" id="KXZ47700.1"/>
    </source>
</evidence>
<dbReference type="CDD" id="cd14686">
    <property type="entry name" value="bZIP"/>
    <property type="match status" value="1"/>
</dbReference>
<protein>
    <recommendedName>
        <fullName evidence="5">BZIP domain-containing protein</fullName>
    </recommendedName>
</protein>
<proteinExistence type="predicted"/>
<reference evidence="4" key="1">
    <citation type="journal article" date="2016" name="Nat. Commun.">
        <title>The Gonium pectorale genome demonstrates co-option of cell cycle regulation during the evolution of multicellularity.</title>
        <authorList>
            <person name="Hanschen E.R."/>
            <person name="Marriage T.N."/>
            <person name="Ferris P.J."/>
            <person name="Hamaji T."/>
            <person name="Toyoda A."/>
            <person name="Fujiyama A."/>
            <person name="Neme R."/>
            <person name="Noguchi H."/>
            <person name="Minakuchi Y."/>
            <person name="Suzuki M."/>
            <person name="Kawai-Toyooka H."/>
            <person name="Smith D.R."/>
            <person name="Sparks H."/>
            <person name="Anderson J."/>
            <person name="Bakaric R."/>
            <person name="Luria V."/>
            <person name="Karger A."/>
            <person name="Kirschner M.W."/>
            <person name="Durand P.M."/>
            <person name="Michod R.E."/>
            <person name="Nozaki H."/>
            <person name="Olson B.J."/>
        </authorList>
    </citation>
    <scope>NUCLEOTIDE SEQUENCE [LARGE SCALE GENOMIC DNA]</scope>
    <source>
        <strain evidence="4">NIES-2863</strain>
    </source>
</reference>
<sequence length="327" mass="34036">MEELGLGLGDSPLASLSSDLASYLDGSNFAGLDQQTFLGSFAGGELDALAGRLDVPQDFSEAQASHQEHEQPRPAATHDTELPTTSGAAVFSNDDEDDETGGRPSGAKRRRRTRTERQQVLNRLAQQRYRQRKKEKVQALQSTVGTLQSQLDRLSFLESENTELRATTAALSSQLAAKDAAIVTMQTQLRAACGQLKAQADKAAAAERLVAEQAATLESQRQQLRASSLAGLDPQALSDRLLGIIKEALAGAEGGGSAGGADPAAAGAAAGSSGGGSSGLLSDEVVTRISRTLTSCCRELVYATKQVGKQVPQAEAAAPSAIPVSCC</sequence>
<dbReference type="STRING" id="33097.A0A150GEC3"/>